<evidence type="ECO:0000256" key="1">
    <source>
        <dbReference type="ARBA" id="ARBA00004370"/>
    </source>
</evidence>
<dbReference type="GO" id="GO:0005886">
    <property type="term" value="C:plasma membrane"/>
    <property type="evidence" value="ECO:0007669"/>
    <property type="project" value="UniProtKB-SubCell"/>
</dbReference>
<keyword evidence="5 7" id="KW-0472">Membrane</keyword>
<dbReference type="GO" id="GO:0046933">
    <property type="term" value="F:proton-transporting ATP synthase activity, rotational mechanism"/>
    <property type="evidence" value="ECO:0007669"/>
    <property type="project" value="UniProtKB-UniRule"/>
</dbReference>
<evidence type="ECO:0000256" key="2">
    <source>
        <dbReference type="ARBA" id="ARBA00022448"/>
    </source>
</evidence>
<sequence>MTQTSISYGRILYELSVLPQTVEKARKLTEASEETRRFLESPIVSLDQKEKVIKRLFPREIWGFLTVVCKYGHAGLLPEMFRAYQEYYNQQNHILTAALYYVTPPTKEQLEGIKKFLCSTCHTKDADIEMIEDKSLVGGFIIRAGEQEFDYSLKGRIQALQQKLSWR</sequence>
<keyword evidence="4 7" id="KW-0406">Ion transport</keyword>
<keyword evidence="7" id="KW-0139">CF(1)</keyword>
<evidence type="ECO:0000256" key="4">
    <source>
        <dbReference type="ARBA" id="ARBA00023065"/>
    </source>
</evidence>
<comment type="similarity">
    <text evidence="7">Belongs to the ATPase delta chain family.</text>
</comment>
<keyword evidence="7" id="KW-1003">Cell membrane</keyword>
<evidence type="ECO:0000256" key="3">
    <source>
        <dbReference type="ARBA" id="ARBA00022781"/>
    </source>
</evidence>
<dbReference type="AlphaFoldDB" id="A0A9D2JTD4"/>
<protein>
    <recommendedName>
        <fullName evidence="7">ATP synthase subunit delta</fullName>
    </recommendedName>
    <alternativeName>
        <fullName evidence="7">ATP synthase F(1) sector subunit delta</fullName>
    </alternativeName>
    <alternativeName>
        <fullName evidence="7">F-type ATPase subunit delta</fullName>
        <shortName evidence="7">F-ATPase subunit delta</shortName>
    </alternativeName>
</protein>
<comment type="function">
    <text evidence="7">F(1)F(0) ATP synthase produces ATP from ADP in the presence of a proton or sodium gradient. F-type ATPases consist of two structural domains, F(1) containing the extramembraneous catalytic core and F(0) containing the membrane proton channel, linked together by a central stalk and a peripheral stalk. During catalysis, ATP synthesis in the catalytic domain of F(1) is coupled via a rotary mechanism of the central stalk subunits to proton translocation.</text>
</comment>
<reference evidence="8" key="1">
    <citation type="journal article" date="2021" name="PeerJ">
        <title>Extensive microbial diversity within the chicken gut microbiome revealed by metagenomics and culture.</title>
        <authorList>
            <person name="Gilroy R."/>
            <person name="Ravi A."/>
            <person name="Getino M."/>
            <person name="Pursley I."/>
            <person name="Horton D.L."/>
            <person name="Alikhan N.F."/>
            <person name="Baker D."/>
            <person name="Gharbi K."/>
            <person name="Hall N."/>
            <person name="Watson M."/>
            <person name="Adriaenssens E.M."/>
            <person name="Foster-Nyarko E."/>
            <person name="Jarju S."/>
            <person name="Secka A."/>
            <person name="Antonio M."/>
            <person name="Oren A."/>
            <person name="Chaudhuri R.R."/>
            <person name="La Ragione R."/>
            <person name="Hildebrand F."/>
            <person name="Pallen M.J."/>
        </authorList>
    </citation>
    <scope>NUCLEOTIDE SEQUENCE</scope>
    <source>
        <strain evidence="8">1068</strain>
    </source>
</reference>
<gene>
    <name evidence="7 8" type="primary">atpH</name>
    <name evidence="8" type="ORF">H9809_12115</name>
</gene>
<dbReference type="Gene3D" id="1.10.520.20">
    <property type="entry name" value="N-terminal domain of the delta subunit of the F1F0-ATP synthase"/>
    <property type="match status" value="1"/>
</dbReference>
<keyword evidence="3 7" id="KW-0375">Hydrogen ion transport</keyword>
<comment type="subcellular location">
    <subcellularLocation>
        <location evidence="7">Cell membrane</location>
        <topology evidence="7">Peripheral membrane protein</topology>
    </subcellularLocation>
    <subcellularLocation>
        <location evidence="1">Membrane</location>
    </subcellularLocation>
</comment>
<dbReference type="InterPro" id="IPR026015">
    <property type="entry name" value="ATP_synth_OSCP/delta_N_sf"/>
</dbReference>
<organism evidence="8 9">
    <name type="scientific">Candidatus Blautia pullicola</name>
    <dbReference type="NCBI Taxonomy" id="2838498"/>
    <lineage>
        <taxon>Bacteria</taxon>
        <taxon>Bacillati</taxon>
        <taxon>Bacillota</taxon>
        <taxon>Clostridia</taxon>
        <taxon>Lachnospirales</taxon>
        <taxon>Lachnospiraceae</taxon>
        <taxon>Blautia</taxon>
    </lineage>
</organism>
<dbReference type="EMBL" id="DXBG01000280">
    <property type="protein sequence ID" value="HIZ66621.1"/>
    <property type="molecule type" value="Genomic_DNA"/>
</dbReference>
<dbReference type="SUPFAM" id="SSF47928">
    <property type="entry name" value="N-terminal domain of the delta subunit of the F1F0-ATP synthase"/>
    <property type="match status" value="1"/>
</dbReference>
<evidence type="ECO:0000256" key="5">
    <source>
        <dbReference type="ARBA" id="ARBA00023136"/>
    </source>
</evidence>
<dbReference type="Proteomes" id="UP000824056">
    <property type="component" value="Unassembled WGS sequence"/>
</dbReference>
<reference evidence="8" key="2">
    <citation type="submission" date="2021-04" db="EMBL/GenBank/DDBJ databases">
        <authorList>
            <person name="Gilroy R."/>
        </authorList>
    </citation>
    <scope>NUCLEOTIDE SEQUENCE</scope>
    <source>
        <strain evidence="8">1068</strain>
    </source>
</reference>
<comment type="caution">
    <text evidence="8">The sequence shown here is derived from an EMBL/GenBank/DDBJ whole genome shotgun (WGS) entry which is preliminary data.</text>
</comment>
<dbReference type="Pfam" id="PF00213">
    <property type="entry name" value="OSCP"/>
    <property type="match status" value="1"/>
</dbReference>
<dbReference type="NCBIfam" id="TIGR01145">
    <property type="entry name" value="ATP_synt_delta"/>
    <property type="match status" value="1"/>
</dbReference>
<evidence type="ECO:0000313" key="8">
    <source>
        <dbReference type="EMBL" id="HIZ66621.1"/>
    </source>
</evidence>
<dbReference type="HAMAP" id="MF_01416">
    <property type="entry name" value="ATP_synth_delta_bact"/>
    <property type="match status" value="1"/>
</dbReference>
<dbReference type="InterPro" id="IPR000711">
    <property type="entry name" value="ATPase_OSCP/dsu"/>
</dbReference>
<accession>A0A9D2JTD4</accession>
<evidence type="ECO:0000256" key="7">
    <source>
        <dbReference type="HAMAP-Rule" id="MF_01416"/>
    </source>
</evidence>
<keyword evidence="2 7" id="KW-0813">Transport</keyword>
<dbReference type="GO" id="GO:0045259">
    <property type="term" value="C:proton-transporting ATP synthase complex"/>
    <property type="evidence" value="ECO:0007669"/>
    <property type="project" value="UniProtKB-KW"/>
</dbReference>
<dbReference type="PRINTS" id="PR00125">
    <property type="entry name" value="ATPASEDELTA"/>
</dbReference>
<proteinExistence type="inferred from homology"/>
<comment type="function">
    <text evidence="7">This protein is part of the stalk that links CF(0) to CF(1). It either transmits conformational changes from CF(0) to CF(1) or is implicated in proton conduction.</text>
</comment>
<evidence type="ECO:0000256" key="6">
    <source>
        <dbReference type="ARBA" id="ARBA00023310"/>
    </source>
</evidence>
<keyword evidence="6 7" id="KW-0066">ATP synthesis</keyword>
<evidence type="ECO:0000313" key="9">
    <source>
        <dbReference type="Proteomes" id="UP000824056"/>
    </source>
</evidence>
<name>A0A9D2JTD4_9FIRM</name>
<dbReference type="PANTHER" id="PTHR11910">
    <property type="entry name" value="ATP SYNTHASE DELTA CHAIN"/>
    <property type="match status" value="1"/>
</dbReference>